<evidence type="ECO:0000259" key="11">
    <source>
        <dbReference type="Pfam" id="PF01514"/>
    </source>
</evidence>
<gene>
    <name evidence="13" type="ORF">Gferi_00985</name>
</gene>
<reference evidence="13 14" key="1">
    <citation type="submission" date="2016-09" db="EMBL/GenBank/DDBJ databases">
        <title>Genomic analysis reveals versatility of anaerobic energy metabolism of Geosporobacter ferrireducens IRF9 of phylum Firmicutes.</title>
        <authorList>
            <person name="Kim S.-J."/>
        </authorList>
    </citation>
    <scope>NUCLEOTIDE SEQUENCE [LARGE SCALE GENOMIC DNA]</scope>
    <source>
        <strain evidence="13 14">IRF9</strain>
    </source>
</reference>
<dbReference type="EMBL" id="CP017269">
    <property type="protein sequence ID" value="AOT68284.1"/>
    <property type="molecule type" value="Genomic_DNA"/>
</dbReference>
<protein>
    <recommendedName>
        <fullName evidence="9">Flagellar M-ring protein</fullName>
    </recommendedName>
</protein>
<keyword evidence="4" id="KW-1003">Cell membrane</keyword>
<evidence type="ECO:0000256" key="5">
    <source>
        <dbReference type="ARBA" id="ARBA00022692"/>
    </source>
</evidence>
<evidence type="ECO:0000256" key="1">
    <source>
        <dbReference type="ARBA" id="ARBA00004117"/>
    </source>
</evidence>
<keyword evidence="13" id="KW-0969">Cilium</keyword>
<dbReference type="NCBIfam" id="TIGR00206">
    <property type="entry name" value="fliF"/>
    <property type="match status" value="1"/>
</dbReference>
<keyword evidence="6 10" id="KW-1133">Transmembrane helix</keyword>
<dbReference type="PANTHER" id="PTHR30046">
    <property type="entry name" value="FLAGELLAR M-RING PROTEIN"/>
    <property type="match status" value="1"/>
</dbReference>
<feature type="domain" description="Flagellar M-ring C-terminal" evidence="12">
    <location>
        <begin position="252"/>
        <end position="399"/>
    </location>
</feature>
<evidence type="ECO:0000256" key="10">
    <source>
        <dbReference type="SAM" id="Phobius"/>
    </source>
</evidence>
<keyword evidence="7 10" id="KW-0472">Membrane</keyword>
<comment type="subcellular location">
    <subcellularLocation>
        <location evidence="1 9">Bacterial flagellum basal body</location>
    </subcellularLocation>
    <subcellularLocation>
        <location evidence="2">Cell membrane</location>
        <topology evidence="2">Multi-pass membrane protein</topology>
    </subcellularLocation>
</comment>
<dbReference type="InterPro" id="IPR013556">
    <property type="entry name" value="Flag_M-ring_C"/>
</dbReference>
<organism evidence="13 14">
    <name type="scientific">Geosporobacter ferrireducens</name>
    <dbReference type="NCBI Taxonomy" id="1424294"/>
    <lineage>
        <taxon>Bacteria</taxon>
        <taxon>Bacillati</taxon>
        <taxon>Bacillota</taxon>
        <taxon>Clostridia</taxon>
        <taxon>Peptostreptococcales</taxon>
        <taxon>Thermotaleaceae</taxon>
        <taxon>Geosporobacter</taxon>
    </lineage>
</organism>
<comment type="function">
    <text evidence="9">The M ring may be actively involved in energy transduction.</text>
</comment>
<dbReference type="Proteomes" id="UP000095743">
    <property type="component" value="Chromosome"/>
</dbReference>
<dbReference type="InterPro" id="IPR043427">
    <property type="entry name" value="YscJ/FliF"/>
</dbReference>
<evidence type="ECO:0000256" key="8">
    <source>
        <dbReference type="ARBA" id="ARBA00023143"/>
    </source>
</evidence>
<dbReference type="PANTHER" id="PTHR30046:SF0">
    <property type="entry name" value="FLAGELLAR M-RING PROTEIN"/>
    <property type="match status" value="1"/>
</dbReference>
<sequence>MGSAFERMRQQLNEFYQSLNKSQKIKIGVSGLLIITSMALLIFFTAQPEYVTLYRDLTLKDAGEMIKKLDEMGIPWKNGDSETTILVPKEYVNKAKMNLAVEGFPKDGFSYEDMLNNSSLTMTNDERKKRYLIAQMNALASTIEEIEGVNKARVNLTVADDTGFLINDQKSKASVFVELNPGTNLLDEQVNGIVMILSNAVKDLDPENISVVDNKGRVLNKKKEGDAFSASSQLNLQHQVQDDLKNSIEQFLATVYGPGNVAALVNVKLDFDSEVTESKEFAPPVEGETEGLIISMSELKEQVVNSPQGGVPGTDTNAEDITQYVENSGDASRYDKANRTINYELNEIRKQIVKAQGQVKDITVAVVVNKKTLVDQEMSDEHKQEIINLVSAAAGLDTRVVEVMARDFDTSLTDQLANIPGQTNKGILDVVPLWAMAILAVMLLGGTSFAVYRARQRKKEMDSLLETPIMPVVDNINEIELDVNEKSNYKKQINNFVDKKPDAVAQLLKTWLNED</sequence>
<keyword evidence="5 10" id="KW-0812">Transmembrane</keyword>
<evidence type="ECO:0000313" key="13">
    <source>
        <dbReference type="EMBL" id="AOT68284.1"/>
    </source>
</evidence>
<dbReference type="Pfam" id="PF08345">
    <property type="entry name" value="YscJ_FliF_C"/>
    <property type="match status" value="1"/>
</dbReference>
<dbReference type="GO" id="GO:0071973">
    <property type="term" value="P:bacterial-type flagellum-dependent cell motility"/>
    <property type="evidence" value="ECO:0007669"/>
    <property type="project" value="InterPro"/>
</dbReference>
<evidence type="ECO:0000256" key="3">
    <source>
        <dbReference type="ARBA" id="ARBA00007971"/>
    </source>
</evidence>
<feature type="domain" description="Flagellar M-ring N-terminal" evidence="11">
    <location>
        <begin position="46"/>
        <end position="220"/>
    </location>
</feature>
<comment type="similarity">
    <text evidence="3 9">Belongs to the FliF family.</text>
</comment>
<dbReference type="PRINTS" id="PR01009">
    <property type="entry name" value="FLGMRINGFLIF"/>
</dbReference>
<keyword evidence="13" id="KW-0282">Flagellum</keyword>
<dbReference type="GO" id="GO:0009431">
    <property type="term" value="C:bacterial-type flagellum basal body, MS ring"/>
    <property type="evidence" value="ECO:0007669"/>
    <property type="project" value="InterPro"/>
</dbReference>
<dbReference type="KEGG" id="gfe:Gferi_00985"/>
<keyword evidence="8 9" id="KW-0975">Bacterial flagellum</keyword>
<dbReference type="Pfam" id="PF01514">
    <property type="entry name" value="YscJ_FliF"/>
    <property type="match status" value="1"/>
</dbReference>
<evidence type="ECO:0000256" key="2">
    <source>
        <dbReference type="ARBA" id="ARBA00004651"/>
    </source>
</evidence>
<dbReference type="GO" id="GO:0003774">
    <property type="term" value="F:cytoskeletal motor activity"/>
    <property type="evidence" value="ECO:0007669"/>
    <property type="project" value="InterPro"/>
</dbReference>
<proteinExistence type="inferred from homology"/>
<keyword evidence="13" id="KW-0966">Cell projection</keyword>
<name>A0A1D8GBK2_9FIRM</name>
<feature type="transmembrane region" description="Helical" evidence="10">
    <location>
        <begin position="27"/>
        <end position="46"/>
    </location>
</feature>
<dbReference type="RefSeq" id="WP_069973837.1">
    <property type="nucleotide sequence ID" value="NZ_CP017269.1"/>
</dbReference>
<dbReference type="Gene3D" id="3.30.300.30">
    <property type="match status" value="1"/>
</dbReference>
<dbReference type="OrthoDB" id="9807026at2"/>
<evidence type="ECO:0000256" key="9">
    <source>
        <dbReference type="PIRNR" id="PIRNR004862"/>
    </source>
</evidence>
<evidence type="ECO:0000256" key="4">
    <source>
        <dbReference type="ARBA" id="ARBA00022475"/>
    </source>
</evidence>
<evidence type="ECO:0000256" key="7">
    <source>
        <dbReference type="ARBA" id="ARBA00023136"/>
    </source>
</evidence>
<dbReference type="InterPro" id="IPR000067">
    <property type="entry name" value="FlgMring_FliF"/>
</dbReference>
<dbReference type="GO" id="GO:0005886">
    <property type="term" value="C:plasma membrane"/>
    <property type="evidence" value="ECO:0007669"/>
    <property type="project" value="UniProtKB-SubCell"/>
</dbReference>
<evidence type="ECO:0000259" key="12">
    <source>
        <dbReference type="Pfam" id="PF08345"/>
    </source>
</evidence>
<dbReference type="PIRSF" id="PIRSF004862">
    <property type="entry name" value="FliF"/>
    <property type="match status" value="1"/>
</dbReference>
<keyword evidence="14" id="KW-1185">Reference proteome</keyword>
<feature type="transmembrane region" description="Helical" evidence="10">
    <location>
        <begin position="433"/>
        <end position="452"/>
    </location>
</feature>
<evidence type="ECO:0000256" key="6">
    <source>
        <dbReference type="ARBA" id="ARBA00022989"/>
    </source>
</evidence>
<dbReference type="STRING" id="1424294.Gferi_00985"/>
<dbReference type="InterPro" id="IPR045851">
    <property type="entry name" value="AMP-bd_C_sf"/>
</dbReference>
<dbReference type="InterPro" id="IPR006182">
    <property type="entry name" value="FliF_N_dom"/>
</dbReference>
<accession>A0A1D8GBK2</accession>
<dbReference type="AlphaFoldDB" id="A0A1D8GBK2"/>
<evidence type="ECO:0000313" key="14">
    <source>
        <dbReference type="Proteomes" id="UP000095743"/>
    </source>
</evidence>